<dbReference type="Pfam" id="PF00480">
    <property type="entry name" value="ROK"/>
    <property type="match status" value="1"/>
</dbReference>
<sequence>MVVAREVEHKGMESSVARAGGIGHLGRRGPHSALPSDIRKSNRAAVLKALYPDQWRSRADLAKITGLSKVSVSDVVGELIEAGLLVEGGYKSSSRPGKPAVLVGINAGGRGLVAVDLSEAGRVSAILADLTGKILESSQIDVSSAQRGRGHVGDRMVSDSSSSSDTSSLPLEPVIRLCRTLIGKSSVPMLGVGVATPGTVSDSGEVLAAPNLGWTNLKLADELRQALDLPVFVSNDADSAVFGERCFGAGPANMILVQLARGVGAGVLIDDHIVRGTSCVAGEIGHVVIDENGMACACGKRGCLETMTSIPFLRQRLADAEGQADRDDVLAQAGEVLGAALSMPVAMTNITDIAISGPEPIVGKMLLESVENTINDRVHSRFIDAVIVHATRLGTNAALLGGVACVLRHELGVL</sequence>
<dbReference type="InterPro" id="IPR043129">
    <property type="entry name" value="ATPase_NBD"/>
</dbReference>
<comment type="caution">
    <text evidence="3">The sequence shown here is derived from an EMBL/GenBank/DDBJ whole genome shotgun (WGS) entry which is preliminary data.</text>
</comment>
<accession>A0A366K663</accession>
<dbReference type="Gene3D" id="3.30.420.40">
    <property type="match status" value="2"/>
</dbReference>
<dbReference type="InterPro" id="IPR000600">
    <property type="entry name" value="ROK"/>
</dbReference>
<evidence type="ECO:0000313" key="4">
    <source>
        <dbReference type="Proteomes" id="UP000252530"/>
    </source>
</evidence>
<dbReference type="SUPFAM" id="SSF53067">
    <property type="entry name" value="Actin-like ATPase domain"/>
    <property type="match status" value="1"/>
</dbReference>
<name>A0A366K663_9BIFI</name>
<organism evidence="3 4">
    <name type="scientific">Bifidobacterium aemilianum</name>
    <dbReference type="NCBI Taxonomy" id="2493120"/>
    <lineage>
        <taxon>Bacteria</taxon>
        <taxon>Bacillati</taxon>
        <taxon>Actinomycetota</taxon>
        <taxon>Actinomycetes</taxon>
        <taxon>Bifidobacteriales</taxon>
        <taxon>Bifidobacteriaceae</taxon>
        <taxon>Bifidobacterium</taxon>
    </lineage>
</organism>
<feature type="compositionally biased region" description="Low complexity" evidence="2">
    <location>
        <begin position="158"/>
        <end position="168"/>
    </location>
</feature>
<dbReference type="AlphaFoldDB" id="A0A366K663"/>
<dbReference type="PANTHER" id="PTHR18964:SF149">
    <property type="entry name" value="BIFUNCTIONAL UDP-N-ACETYLGLUCOSAMINE 2-EPIMERASE_N-ACETYLMANNOSAMINE KINASE"/>
    <property type="match status" value="1"/>
</dbReference>
<evidence type="ECO:0000313" key="3">
    <source>
        <dbReference type="EMBL" id="RBP97236.1"/>
    </source>
</evidence>
<dbReference type="Gene3D" id="1.10.10.10">
    <property type="entry name" value="Winged helix-like DNA-binding domain superfamily/Winged helix DNA-binding domain"/>
    <property type="match status" value="1"/>
</dbReference>
<evidence type="ECO:0000256" key="2">
    <source>
        <dbReference type="SAM" id="MobiDB-lite"/>
    </source>
</evidence>
<gene>
    <name evidence="3" type="ORF">CRD60_07820</name>
</gene>
<keyword evidence="4" id="KW-1185">Reference proteome</keyword>
<comment type="similarity">
    <text evidence="1">Belongs to the ROK (NagC/XylR) family.</text>
</comment>
<dbReference type="EMBL" id="PDCG01000012">
    <property type="protein sequence ID" value="RBP97236.1"/>
    <property type="molecule type" value="Genomic_DNA"/>
</dbReference>
<dbReference type="PANTHER" id="PTHR18964">
    <property type="entry name" value="ROK (REPRESSOR, ORF, KINASE) FAMILY"/>
    <property type="match status" value="1"/>
</dbReference>
<reference evidence="3 4" key="1">
    <citation type="submission" date="2017-10" db="EMBL/GenBank/DDBJ databases">
        <title>Bifidobacterium xylocopum sp. nov. and Bifidobacterium aemilianum sp. nov., from the carpenter bee (Xylocopa violacea) digestive tract.</title>
        <authorList>
            <person name="Alberoni D."/>
            <person name="Baffoni L."/>
            <person name="Di Gioia D."/>
            <person name="Gaggia F."/>
            <person name="Biavati B."/>
        </authorList>
    </citation>
    <scope>NUCLEOTIDE SEQUENCE [LARGE SCALE GENOMIC DNA]</scope>
    <source>
        <strain evidence="3 4">XV10</strain>
    </source>
</reference>
<evidence type="ECO:0000256" key="1">
    <source>
        <dbReference type="ARBA" id="ARBA00006479"/>
    </source>
</evidence>
<dbReference type="InterPro" id="IPR036390">
    <property type="entry name" value="WH_DNA-bd_sf"/>
</dbReference>
<dbReference type="InterPro" id="IPR036388">
    <property type="entry name" value="WH-like_DNA-bd_sf"/>
</dbReference>
<dbReference type="InterPro" id="IPR049874">
    <property type="entry name" value="ROK_cs"/>
</dbReference>
<dbReference type="SUPFAM" id="SSF46785">
    <property type="entry name" value="Winged helix' DNA-binding domain"/>
    <property type="match status" value="1"/>
</dbReference>
<dbReference type="Proteomes" id="UP000252530">
    <property type="component" value="Unassembled WGS sequence"/>
</dbReference>
<proteinExistence type="inferred from homology"/>
<dbReference type="PROSITE" id="PS01125">
    <property type="entry name" value="ROK"/>
    <property type="match status" value="1"/>
</dbReference>
<feature type="region of interest" description="Disordered" evidence="2">
    <location>
        <begin position="145"/>
        <end position="169"/>
    </location>
</feature>
<protein>
    <submittedName>
        <fullName evidence="3">ROK family protein</fullName>
    </submittedName>
</protein>